<proteinExistence type="predicted"/>
<reference evidence="2" key="2">
    <citation type="journal article" date="2024" name="Plant">
        <title>Genomic evolution and insights into agronomic trait innovations of Sesamum species.</title>
        <authorList>
            <person name="Miao H."/>
            <person name="Wang L."/>
            <person name="Qu L."/>
            <person name="Liu H."/>
            <person name="Sun Y."/>
            <person name="Le M."/>
            <person name="Wang Q."/>
            <person name="Wei S."/>
            <person name="Zheng Y."/>
            <person name="Lin W."/>
            <person name="Duan Y."/>
            <person name="Cao H."/>
            <person name="Xiong S."/>
            <person name="Wang X."/>
            <person name="Wei L."/>
            <person name="Li C."/>
            <person name="Ma Q."/>
            <person name="Ju M."/>
            <person name="Zhao R."/>
            <person name="Li G."/>
            <person name="Mu C."/>
            <person name="Tian Q."/>
            <person name="Mei H."/>
            <person name="Zhang T."/>
            <person name="Gao T."/>
            <person name="Zhang H."/>
        </authorList>
    </citation>
    <scope>NUCLEOTIDE SEQUENCE</scope>
    <source>
        <strain evidence="2">K16</strain>
    </source>
</reference>
<keyword evidence="1" id="KW-0732">Signal</keyword>
<evidence type="ECO:0000256" key="1">
    <source>
        <dbReference type="SAM" id="SignalP"/>
    </source>
</evidence>
<feature type="signal peptide" evidence="1">
    <location>
        <begin position="1"/>
        <end position="18"/>
    </location>
</feature>
<protein>
    <recommendedName>
        <fullName evidence="4">Reverse transcriptase domain-containing protein</fullName>
    </recommendedName>
</protein>
<keyword evidence="3" id="KW-1185">Reference proteome</keyword>
<evidence type="ECO:0000313" key="3">
    <source>
        <dbReference type="Proteomes" id="UP001289374"/>
    </source>
</evidence>
<dbReference type="Proteomes" id="UP001289374">
    <property type="component" value="Unassembled WGS sequence"/>
</dbReference>
<sequence length="503" mass="57625">MFRSGRCSAVFLTGVLQAAPCLLLRDECRHLECSRTLAVFRITTVSTLGPSDHSPLVIQEILFLIWSKEERRPVFDVKLAAEFLGTVQQLLQTDRHNTLLIRLEKCCKMVFFRATKLEQVMLQQRAKIQRLKGGDQCSRIFFRKVAMRRASKKVFQIANEAGRTLTEQDEVVDEFVSFYQRLLGEDKAPGPDGYSSGFYKAAWPVIGDEVVKAILEFFTTGRLLKQVNTTMLALIPKRLRLVFRCDDQPIAECFCSRPFYWVLGLRQGIMSPFFVLVMEVLQLMTQQLIDQNEDFIPLALQGGLVISAMFADDLLLFARPMWPRSRELQLIKSLLMSLNVYWAMAFILPKGVIREVENTEEEGARNPGYPTLNKALMCRHLWNVIQDNQSSHWKSYHVLPTIHNGSDSILWRGDFSTKVVYDIFGVGPKGYLCLQRCMETHEHLFSGATTLAVHRVLKSIVRFSWPNRAGEEYTWLRRVFSILPPSSTIARNAIDALGRKYLA</sequence>
<name>A0AAE1T9Z0_9LAMI</name>
<dbReference type="AlphaFoldDB" id="A0AAE1T9Z0"/>
<reference evidence="2" key="1">
    <citation type="submission" date="2020-06" db="EMBL/GenBank/DDBJ databases">
        <authorList>
            <person name="Li T."/>
            <person name="Hu X."/>
            <person name="Zhang T."/>
            <person name="Song X."/>
            <person name="Zhang H."/>
            <person name="Dai N."/>
            <person name="Sheng W."/>
            <person name="Hou X."/>
            <person name="Wei L."/>
        </authorList>
    </citation>
    <scope>NUCLEOTIDE SEQUENCE</scope>
    <source>
        <strain evidence="2">K16</strain>
        <tissue evidence="2">Leaf</tissue>
    </source>
</reference>
<evidence type="ECO:0000313" key="2">
    <source>
        <dbReference type="EMBL" id="KAK4384387.1"/>
    </source>
</evidence>
<organism evidence="2 3">
    <name type="scientific">Sesamum angolense</name>
    <dbReference type="NCBI Taxonomy" id="2727404"/>
    <lineage>
        <taxon>Eukaryota</taxon>
        <taxon>Viridiplantae</taxon>
        <taxon>Streptophyta</taxon>
        <taxon>Embryophyta</taxon>
        <taxon>Tracheophyta</taxon>
        <taxon>Spermatophyta</taxon>
        <taxon>Magnoliopsida</taxon>
        <taxon>eudicotyledons</taxon>
        <taxon>Gunneridae</taxon>
        <taxon>Pentapetalae</taxon>
        <taxon>asterids</taxon>
        <taxon>lamiids</taxon>
        <taxon>Lamiales</taxon>
        <taxon>Pedaliaceae</taxon>
        <taxon>Sesamum</taxon>
    </lineage>
</organism>
<feature type="chain" id="PRO_5042076905" description="Reverse transcriptase domain-containing protein" evidence="1">
    <location>
        <begin position="19"/>
        <end position="503"/>
    </location>
</feature>
<accession>A0AAE1T9Z0</accession>
<comment type="caution">
    <text evidence="2">The sequence shown here is derived from an EMBL/GenBank/DDBJ whole genome shotgun (WGS) entry which is preliminary data.</text>
</comment>
<evidence type="ECO:0008006" key="4">
    <source>
        <dbReference type="Google" id="ProtNLM"/>
    </source>
</evidence>
<dbReference type="EMBL" id="JACGWL010000161">
    <property type="protein sequence ID" value="KAK4384387.1"/>
    <property type="molecule type" value="Genomic_DNA"/>
</dbReference>
<gene>
    <name evidence="2" type="ORF">Sango_3065700</name>
</gene>